<evidence type="ECO:0000313" key="2">
    <source>
        <dbReference type="EMBL" id="KAF4631472.1"/>
    </source>
</evidence>
<feature type="compositionally biased region" description="Basic and acidic residues" evidence="1">
    <location>
        <begin position="63"/>
        <end position="74"/>
    </location>
</feature>
<reference evidence="2 3" key="1">
    <citation type="submission" date="2020-03" db="EMBL/GenBank/DDBJ databases">
        <title>Draft Genome Sequence of Cudoniella acicularis.</title>
        <authorList>
            <person name="Buettner E."/>
            <person name="Kellner H."/>
        </authorList>
    </citation>
    <scope>NUCLEOTIDE SEQUENCE [LARGE SCALE GENOMIC DNA]</scope>
    <source>
        <strain evidence="2 3">DSM 108380</strain>
    </source>
</reference>
<name>A0A8H4RK09_9HELO</name>
<evidence type="ECO:0000256" key="1">
    <source>
        <dbReference type="SAM" id="MobiDB-lite"/>
    </source>
</evidence>
<feature type="region of interest" description="Disordered" evidence="1">
    <location>
        <begin position="52"/>
        <end position="85"/>
    </location>
</feature>
<gene>
    <name evidence="2" type="ORF">G7Y89_g6657</name>
</gene>
<keyword evidence="3" id="KW-1185">Reference proteome</keyword>
<evidence type="ECO:0000313" key="3">
    <source>
        <dbReference type="Proteomes" id="UP000566819"/>
    </source>
</evidence>
<accession>A0A8H4RK09</accession>
<sequence length="158" mass="17575">MAIIVIGPEVGVAMAMSQYLYARESQAKKSEQAEAESEKEIEAVENEKIQLRILLPPSPDSSEQDRKEEAKGGIEEVTNEDPDIKPKPALVEILLNSGPLQGNQETSAQEIFLNLKDWMALDPFRKELPDCEILAEEDIQDRSKADAFTKAFACLQSI</sequence>
<dbReference type="AlphaFoldDB" id="A0A8H4RK09"/>
<dbReference type="Proteomes" id="UP000566819">
    <property type="component" value="Unassembled WGS sequence"/>
</dbReference>
<proteinExistence type="predicted"/>
<organism evidence="2 3">
    <name type="scientific">Cudoniella acicularis</name>
    <dbReference type="NCBI Taxonomy" id="354080"/>
    <lineage>
        <taxon>Eukaryota</taxon>
        <taxon>Fungi</taxon>
        <taxon>Dikarya</taxon>
        <taxon>Ascomycota</taxon>
        <taxon>Pezizomycotina</taxon>
        <taxon>Leotiomycetes</taxon>
        <taxon>Helotiales</taxon>
        <taxon>Tricladiaceae</taxon>
        <taxon>Cudoniella</taxon>
    </lineage>
</organism>
<protein>
    <submittedName>
        <fullName evidence="2">Uncharacterized protein</fullName>
    </submittedName>
</protein>
<comment type="caution">
    <text evidence="2">The sequence shown here is derived from an EMBL/GenBank/DDBJ whole genome shotgun (WGS) entry which is preliminary data.</text>
</comment>
<dbReference type="EMBL" id="JAAMPI010000440">
    <property type="protein sequence ID" value="KAF4631472.1"/>
    <property type="molecule type" value="Genomic_DNA"/>
</dbReference>